<gene>
    <name evidence="1" type="ORF">SAMN05216551_110175</name>
</gene>
<sequence length="82" mass="8521">MITQGLSPGVFVQVLGSANNGTYARRHRCRPGSAPDQASPQLSRASRRACVAASPALRDDAATASHAPNTALSMVAACRFQP</sequence>
<keyword evidence="2" id="KW-1185">Reference proteome</keyword>
<dbReference type="AlphaFoldDB" id="A0A1H2PSX8"/>
<proteinExistence type="predicted"/>
<reference evidence="2" key="1">
    <citation type="submission" date="2016-09" db="EMBL/GenBank/DDBJ databases">
        <authorList>
            <person name="Varghese N."/>
            <person name="Submissions S."/>
        </authorList>
    </citation>
    <scope>NUCLEOTIDE SEQUENCE [LARGE SCALE GENOMIC DNA]</scope>
    <source>
        <strain evidence="2">JS23</strain>
    </source>
</reference>
<dbReference type="EMBL" id="FNLO01000010">
    <property type="protein sequence ID" value="SDV50163.1"/>
    <property type="molecule type" value="Genomic_DNA"/>
</dbReference>
<accession>A0A1H2PSX8</accession>
<evidence type="ECO:0000313" key="2">
    <source>
        <dbReference type="Proteomes" id="UP000243719"/>
    </source>
</evidence>
<evidence type="ECO:0000313" key="1">
    <source>
        <dbReference type="EMBL" id="SDV50163.1"/>
    </source>
</evidence>
<name>A0A1H2PSX8_9BURK</name>
<dbReference type="STRING" id="1770053.SAMN05216551_110175"/>
<dbReference type="Proteomes" id="UP000243719">
    <property type="component" value="Unassembled WGS sequence"/>
</dbReference>
<protein>
    <submittedName>
        <fullName evidence="1">Uncharacterized protein</fullName>
    </submittedName>
</protein>
<organism evidence="1 2">
    <name type="scientific">Chitinasiproducens palmae</name>
    <dbReference type="NCBI Taxonomy" id="1770053"/>
    <lineage>
        <taxon>Bacteria</taxon>
        <taxon>Pseudomonadati</taxon>
        <taxon>Pseudomonadota</taxon>
        <taxon>Betaproteobacteria</taxon>
        <taxon>Burkholderiales</taxon>
        <taxon>Burkholderiaceae</taxon>
        <taxon>Chitinasiproducens</taxon>
    </lineage>
</organism>